<comment type="cofactor">
    <cofactor evidence="5">
        <name>Fe(2+)</name>
        <dbReference type="ChEBI" id="CHEBI:29033"/>
    </cofactor>
    <text evidence="5">Binds 1 Fe(2+) ion per subunit.</text>
</comment>
<dbReference type="Gene3D" id="2.60.120.590">
    <property type="entry name" value="Alpha-ketoglutarate-dependent dioxygenase AlkB-like"/>
    <property type="match status" value="1"/>
</dbReference>
<dbReference type="EMBL" id="MCGN01000002">
    <property type="protein sequence ID" value="ORZ00679.1"/>
    <property type="molecule type" value="Genomic_DNA"/>
</dbReference>
<dbReference type="GO" id="GO:0046872">
    <property type="term" value="F:metal ion binding"/>
    <property type="evidence" value="ECO:0007669"/>
    <property type="project" value="UniProtKB-KW"/>
</dbReference>
<dbReference type="GO" id="GO:0005634">
    <property type="term" value="C:nucleus"/>
    <property type="evidence" value="ECO:0007669"/>
    <property type="project" value="TreeGrafter"/>
</dbReference>
<organism evidence="8 9">
    <name type="scientific">Syncephalastrum racemosum</name>
    <name type="common">Filamentous fungus</name>
    <dbReference type="NCBI Taxonomy" id="13706"/>
    <lineage>
        <taxon>Eukaryota</taxon>
        <taxon>Fungi</taxon>
        <taxon>Fungi incertae sedis</taxon>
        <taxon>Mucoromycota</taxon>
        <taxon>Mucoromycotina</taxon>
        <taxon>Mucoromycetes</taxon>
        <taxon>Mucorales</taxon>
        <taxon>Syncephalastraceae</taxon>
        <taxon>Syncephalastrum</taxon>
    </lineage>
</organism>
<name>A0A1X2HMY1_SYNRA</name>
<feature type="region of interest" description="Disordered" evidence="6">
    <location>
        <begin position="1"/>
        <end position="34"/>
    </location>
</feature>
<keyword evidence="3" id="KW-0560">Oxidoreductase</keyword>
<keyword evidence="1 5" id="KW-0479">Metal-binding</keyword>
<proteinExistence type="predicted"/>
<dbReference type="InParanoid" id="A0A1X2HMY1"/>
<evidence type="ECO:0000256" key="2">
    <source>
        <dbReference type="ARBA" id="ARBA00022964"/>
    </source>
</evidence>
<evidence type="ECO:0000256" key="1">
    <source>
        <dbReference type="ARBA" id="ARBA00022723"/>
    </source>
</evidence>
<dbReference type="SUPFAM" id="SSF51197">
    <property type="entry name" value="Clavaminate synthase-like"/>
    <property type="match status" value="1"/>
</dbReference>
<accession>A0A1X2HMY1</accession>
<protein>
    <recommendedName>
        <fullName evidence="7">Fe2OG dioxygenase domain-containing protein</fullName>
    </recommendedName>
</protein>
<evidence type="ECO:0000256" key="3">
    <source>
        <dbReference type="ARBA" id="ARBA00023002"/>
    </source>
</evidence>
<sequence length="382" mass="43615">METSRRQQKIRQRQQKEAAERKRKPETYTNHTPFRHVERNFKSRVPPPDFSEVIHLRPCDALHPVSLSLDHPFFAGKQTTAYVVKSVPGLIVIPNPFTPAAEREVVRACLSEYSKAPNMSNLDTHYAMPDEGLWRLHQRQSQECVPRKSKAQDTASQQSQEQQRRVKACDDAFRPDLNGPKPDPLPAETVPLLTPTELLYKLRWVTLGYQYHWPTKTYHFDRRFPVPRLVHSLSHATVRAVEDIGYADWKNTYKADDYVPEAGVINFYQYKDTLMGHVDRSELNMEAPLVSMSFGNACIYVIGGPTQDIKPAALQLNSGDIVVMTGPCRRSFHGVPRIIENSLPGYLQPTADDGDWAPYGSFMQTTRINLNIRQVFPKSSMP</sequence>
<evidence type="ECO:0000256" key="5">
    <source>
        <dbReference type="PIRSR" id="PIRSR604574-2"/>
    </source>
</evidence>
<evidence type="ECO:0000256" key="4">
    <source>
        <dbReference type="ARBA" id="ARBA00023004"/>
    </source>
</evidence>
<dbReference type="STRING" id="13706.A0A1X2HMY1"/>
<keyword evidence="4 5" id="KW-0408">Iron</keyword>
<evidence type="ECO:0000259" key="7">
    <source>
        <dbReference type="PROSITE" id="PS51471"/>
    </source>
</evidence>
<dbReference type="GO" id="GO:0051213">
    <property type="term" value="F:dioxygenase activity"/>
    <property type="evidence" value="ECO:0007669"/>
    <property type="project" value="UniProtKB-KW"/>
</dbReference>
<dbReference type="InterPro" id="IPR027450">
    <property type="entry name" value="AlkB-like"/>
</dbReference>
<dbReference type="FunCoup" id="A0A1X2HMY1">
    <property type="interactions" value="498"/>
</dbReference>
<feature type="binding site" evidence="5">
    <location>
        <position position="279"/>
    </location>
    <ligand>
        <name>Fe cation</name>
        <dbReference type="ChEBI" id="CHEBI:24875"/>
        <note>catalytic</note>
    </ligand>
</feature>
<feature type="domain" description="Fe2OG dioxygenase" evidence="7">
    <location>
        <begin position="258"/>
        <end position="376"/>
    </location>
</feature>
<dbReference type="Proteomes" id="UP000242180">
    <property type="component" value="Unassembled WGS sequence"/>
</dbReference>
<keyword evidence="2" id="KW-0223">Dioxygenase</keyword>
<feature type="binding site" evidence="5">
    <location>
        <position position="333"/>
    </location>
    <ligand>
        <name>Fe cation</name>
        <dbReference type="ChEBI" id="CHEBI:24875"/>
        <note>catalytic</note>
    </ligand>
</feature>
<dbReference type="Pfam" id="PF13532">
    <property type="entry name" value="2OG-FeII_Oxy_2"/>
    <property type="match status" value="1"/>
</dbReference>
<dbReference type="PANTHER" id="PTHR16557">
    <property type="entry name" value="ALKYLATED DNA REPAIR PROTEIN ALKB-RELATED"/>
    <property type="match status" value="1"/>
</dbReference>
<comment type="caution">
    <text evidence="8">The sequence shown here is derived from an EMBL/GenBank/DDBJ whole genome shotgun (WGS) entry which is preliminary data.</text>
</comment>
<dbReference type="PANTHER" id="PTHR16557:SF2">
    <property type="entry name" value="NUCLEIC ACID DIOXYGENASE ALKBH1"/>
    <property type="match status" value="1"/>
</dbReference>
<evidence type="ECO:0000313" key="9">
    <source>
        <dbReference type="Proteomes" id="UP000242180"/>
    </source>
</evidence>
<keyword evidence="9" id="KW-1185">Reference proteome</keyword>
<feature type="binding site" evidence="5">
    <location>
        <position position="277"/>
    </location>
    <ligand>
        <name>Fe cation</name>
        <dbReference type="ChEBI" id="CHEBI:24875"/>
        <note>catalytic</note>
    </ligand>
</feature>
<reference evidence="8 9" key="1">
    <citation type="submission" date="2016-07" db="EMBL/GenBank/DDBJ databases">
        <title>Pervasive Adenine N6-methylation of Active Genes in Fungi.</title>
        <authorList>
            <consortium name="DOE Joint Genome Institute"/>
            <person name="Mondo S.J."/>
            <person name="Dannebaum R.O."/>
            <person name="Kuo R.C."/>
            <person name="Labutti K."/>
            <person name="Haridas S."/>
            <person name="Kuo A."/>
            <person name="Salamov A."/>
            <person name="Ahrendt S.R."/>
            <person name="Lipzen A."/>
            <person name="Sullivan W."/>
            <person name="Andreopoulos W.B."/>
            <person name="Clum A."/>
            <person name="Lindquist E."/>
            <person name="Daum C."/>
            <person name="Ramamoorthy G.K."/>
            <person name="Gryganskyi A."/>
            <person name="Culley D."/>
            <person name="Magnuson J.K."/>
            <person name="James T.Y."/>
            <person name="O'Malley M.A."/>
            <person name="Stajich J.E."/>
            <person name="Spatafora J.W."/>
            <person name="Visel A."/>
            <person name="Grigoriev I.V."/>
        </authorList>
    </citation>
    <scope>NUCLEOTIDE SEQUENCE [LARGE SCALE GENOMIC DNA]</scope>
    <source>
        <strain evidence="8 9">NRRL 2496</strain>
    </source>
</reference>
<gene>
    <name evidence="8" type="ORF">BCR43DRAFT_435054</name>
</gene>
<dbReference type="PROSITE" id="PS51471">
    <property type="entry name" value="FE2OG_OXY"/>
    <property type="match status" value="1"/>
</dbReference>
<feature type="compositionally biased region" description="Basic residues" evidence="6">
    <location>
        <begin position="1"/>
        <end position="13"/>
    </location>
</feature>
<dbReference type="GO" id="GO:0005737">
    <property type="term" value="C:cytoplasm"/>
    <property type="evidence" value="ECO:0007669"/>
    <property type="project" value="TreeGrafter"/>
</dbReference>
<dbReference type="AlphaFoldDB" id="A0A1X2HMY1"/>
<dbReference type="OrthoDB" id="6614653at2759"/>
<dbReference type="OMA" id="WSTKSYD"/>
<dbReference type="InterPro" id="IPR037151">
    <property type="entry name" value="AlkB-like_sf"/>
</dbReference>
<feature type="region of interest" description="Disordered" evidence="6">
    <location>
        <begin position="144"/>
        <end position="168"/>
    </location>
</feature>
<feature type="compositionally biased region" description="Basic and acidic residues" evidence="6">
    <location>
        <begin position="14"/>
        <end position="26"/>
    </location>
</feature>
<dbReference type="InterPro" id="IPR005123">
    <property type="entry name" value="Oxoglu/Fe-dep_dioxygenase_dom"/>
</dbReference>
<evidence type="ECO:0000313" key="8">
    <source>
        <dbReference type="EMBL" id="ORZ00679.1"/>
    </source>
</evidence>
<evidence type="ECO:0000256" key="6">
    <source>
        <dbReference type="SAM" id="MobiDB-lite"/>
    </source>
</evidence>
<dbReference type="InterPro" id="IPR004574">
    <property type="entry name" value="Alkb"/>
</dbReference>